<dbReference type="RefSeq" id="WP_143265346.1">
    <property type="nucleotide sequence ID" value="NZ_JADBEG010000001.1"/>
</dbReference>
<evidence type="ECO:0000313" key="1">
    <source>
        <dbReference type="EMBL" id="MBE1496321.1"/>
    </source>
</evidence>
<accession>A0ABR9HZF6</accession>
<reference evidence="1 2" key="1">
    <citation type="submission" date="2020-10" db="EMBL/GenBank/DDBJ databases">
        <title>Sequencing the genomes of 1000 actinobacteria strains.</title>
        <authorList>
            <person name="Klenk H.-P."/>
        </authorList>
    </citation>
    <scope>NUCLEOTIDE SEQUENCE [LARGE SCALE GENOMIC DNA]</scope>
    <source>
        <strain evidence="1 2">DSM 44653</strain>
    </source>
</reference>
<evidence type="ECO:0000313" key="2">
    <source>
        <dbReference type="Proteomes" id="UP000631670"/>
    </source>
</evidence>
<gene>
    <name evidence="1" type="ORF">H4696_003421</name>
</gene>
<organism evidence="1 2">
    <name type="scientific">Amycolatopsis lexingtonensis</name>
    <dbReference type="NCBI Taxonomy" id="218822"/>
    <lineage>
        <taxon>Bacteria</taxon>
        <taxon>Bacillati</taxon>
        <taxon>Actinomycetota</taxon>
        <taxon>Actinomycetes</taxon>
        <taxon>Pseudonocardiales</taxon>
        <taxon>Pseudonocardiaceae</taxon>
        <taxon>Amycolatopsis</taxon>
    </lineage>
</organism>
<name>A0ABR9HZF6_9PSEU</name>
<sequence>MPPATRSLRQEQRQLSAELRAQSKTWVEIAQVFTERYNVNMRVALRLVHDWSQRDVADCWNSRWPDDPKTFKNFSYWELWPSDTGHAPSLAVLGRMAALYECSVADLIADAPDFRASDEAHRMRQQLVELKPAGPDGLQEIVTQLEGIDVRDLAQMASTWSHAGTNAVSRRSLLLKVSAALALASAGWALATDTAAAHPVTEVTESGGTLTGIWHSRYEYPSSGRRKVLTGEHYVVLRTQGSRLLGHSLPHSSGSRLHLELSKDMAVATGTWREETSPTGYYKGASYHGTLQMMVDPAGRRMSGMWLGFGRDFTINSGEWRLERCGTDVSQAAQQAYYGKA</sequence>
<keyword evidence="2" id="KW-1185">Reference proteome</keyword>
<comment type="caution">
    <text evidence="1">The sequence shown here is derived from an EMBL/GenBank/DDBJ whole genome shotgun (WGS) entry which is preliminary data.</text>
</comment>
<dbReference type="Proteomes" id="UP000631670">
    <property type="component" value="Unassembled WGS sequence"/>
</dbReference>
<dbReference type="EMBL" id="JADBEG010000001">
    <property type="protein sequence ID" value="MBE1496321.1"/>
    <property type="molecule type" value="Genomic_DNA"/>
</dbReference>
<protein>
    <submittedName>
        <fullName evidence="1">Uncharacterized protein</fullName>
    </submittedName>
</protein>
<proteinExistence type="predicted"/>